<dbReference type="Proteomes" id="UP000824881">
    <property type="component" value="Unassembled WGS sequence"/>
</dbReference>
<name>A0ACB7J8A2_PLECO</name>
<reference evidence="1 2" key="1">
    <citation type="journal article" date="2021" name="Appl. Environ. Microbiol.">
        <title>Genetic linkage and physical mapping for an oyster mushroom Pleurotus cornucopiae and QTL analysis for the trait cap color.</title>
        <authorList>
            <person name="Zhang Y."/>
            <person name="Gao W."/>
            <person name="Sonnenberg A."/>
            <person name="Chen Q."/>
            <person name="Zhang J."/>
            <person name="Huang C."/>
        </authorList>
    </citation>
    <scope>NUCLEOTIDE SEQUENCE [LARGE SCALE GENOMIC DNA]</scope>
    <source>
        <strain evidence="1">CCMSSC00406</strain>
    </source>
</reference>
<organism evidence="1 2">
    <name type="scientific">Pleurotus cornucopiae</name>
    <name type="common">Cornucopia mushroom</name>
    <dbReference type="NCBI Taxonomy" id="5321"/>
    <lineage>
        <taxon>Eukaryota</taxon>
        <taxon>Fungi</taxon>
        <taxon>Dikarya</taxon>
        <taxon>Basidiomycota</taxon>
        <taxon>Agaricomycotina</taxon>
        <taxon>Agaricomycetes</taxon>
        <taxon>Agaricomycetidae</taxon>
        <taxon>Agaricales</taxon>
        <taxon>Pleurotineae</taxon>
        <taxon>Pleurotaceae</taxon>
        <taxon>Pleurotus</taxon>
    </lineage>
</organism>
<sequence length="800" mass="88458">MTTSTPTASVSLSTNALSVKVKDKNWVHDIPFRDILHASFDNEAKRARIAFVRKSKGRRVLSEVHHVVHDSHSEEASVCLDKAMTEAYSGVKKGRRIKVLVNPFGGKGKGRAIFMQKVEPILRHAGCMLDVVYTTHSGHAYEIAKTLPLDQFDAIVTVSGDGLVHEVLNGFAHHEHPVRALAIPIAPIPTGSGNGLSLNLLGLEAGSDVAEAALNVVKGTPMKVDLFSFVQNKKRSISFMSQALGLMADLDIGTDHLRWMGETRFMYGLIRGGIYFHVLYKFTAENALVLRFKPCPIQLSVKIAEQDKTKMLEALQARRQTQSNATSSTNVSSSSSLPPLKFLPEDKDGWTVIDEPLLYVYAGKGPYVGRDFMAFPVSLPDDGLIDITIQPLSSRSDVLKEMEGAPRGEAYWSPKLKYFKAHAYRVKPLTPNGALSVDGEPFPFEEYQVEVHQGLGTLLSPHGVFIDYVVAVPVTPYSTPGMLSIKASRCSPLLRLSRRQFSSDAALDEWIASPKHLVMRDTFHRERVSDLYITLPTRDGTRRQWTEPKDGAPLGYGHHLAFFHPRNAEPNLRKDGTDAEFCPPEPFTRRMWAGGKITWNTEKPLVIGRAATATSTVGSIEKKGFEKGSPMLFVTQKIAVRMDEETENSVEEERVHVYLPIAAGSRNGGALTPRKVKDAPVSPHDFSFSYTPTPTTLFRFSALTFNGHHIHLDREYARSEEGYPERLVHGPLTALMLLESLVFGGKKDAQLKSLVYRAQNPLFVNSELTLAGSWENANTAKVWCVNQDGVVGMTGTVECV</sequence>
<evidence type="ECO:0000313" key="1">
    <source>
        <dbReference type="EMBL" id="KAG9226279.1"/>
    </source>
</evidence>
<keyword evidence="2" id="KW-1185">Reference proteome</keyword>
<dbReference type="EMBL" id="WQMT02000002">
    <property type="protein sequence ID" value="KAG9226279.1"/>
    <property type="molecule type" value="Genomic_DNA"/>
</dbReference>
<gene>
    <name evidence="1" type="ORF">CCMSSC00406_0003158</name>
</gene>
<accession>A0ACB7J8A2</accession>
<protein>
    <submittedName>
        <fullName evidence="1">Uncharacterized protein</fullName>
    </submittedName>
</protein>
<evidence type="ECO:0000313" key="2">
    <source>
        <dbReference type="Proteomes" id="UP000824881"/>
    </source>
</evidence>
<proteinExistence type="predicted"/>
<comment type="caution">
    <text evidence="1">The sequence shown here is derived from an EMBL/GenBank/DDBJ whole genome shotgun (WGS) entry which is preliminary data.</text>
</comment>